<dbReference type="PROSITE" id="PS00108">
    <property type="entry name" value="PROTEIN_KINASE_ST"/>
    <property type="match status" value="1"/>
</dbReference>
<sequence>MCSGGELFDRILSKGHYSEKDAAEALRTMLQILNHCHSIGVIHRDLKPENYLLDGPSETSSLKLTDFGLSTLMPKDSMCTEIVGTPVYIAPEVLKAKYNEKADIWSCGCILYILLSGKLPFYGDNEREELRATLAGKYDLEKHPWPTISDGAKDVVRQMLTMDPAMRPSAAMLLEHRWVRVDGTANSNPLADSVLIGLKDFQKMNKLKKRVIQFMANNIIREDLGRMSEIFKTIDTDNSGSITIDELKEAIKKTGTKIPEAELQEIVDTYDVDGDGTIDYSEFLLATSNMNKLNTIENIDHAFRLFDKDGNGSITPAEVLEALKDCGVSMQNVLDMIKEADKDGDGMIQYEEFVEMMKDLDEMKNVTNEIKRLNLSSLL</sequence>
<name>A0A7S1XET4_9RHOD</name>
<keyword evidence="4" id="KW-0547">Nucleotide-binding</keyword>
<dbReference type="InterPro" id="IPR050205">
    <property type="entry name" value="CDPK_Ser/Thr_kinases"/>
</dbReference>
<reference evidence="10" key="1">
    <citation type="submission" date="2021-01" db="EMBL/GenBank/DDBJ databases">
        <authorList>
            <person name="Corre E."/>
            <person name="Pelletier E."/>
            <person name="Niang G."/>
            <person name="Scheremetjew M."/>
            <person name="Finn R."/>
            <person name="Kale V."/>
            <person name="Holt S."/>
            <person name="Cochrane G."/>
            <person name="Meng A."/>
            <person name="Brown T."/>
            <person name="Cohen L."/>
        </authorList>
    </citation>
    <scope>NUCLEOTIDE SEQUENCE</scope>
    <source>
        <strain evidence="10">SAG 36.94</strain>
    </source>
</reference>
<evidence type="ECO:0000256" key="5">
    <source>
        <dbReference type="ARBA" id="ARBA00022777"/>
    </source>
</evidence>
<dbReference type="GO" id="GO:0004674">
    <property type="term" value="F:protein serine/threonine kinase activity"/>
    <property type="evidence" value="ECO:0007669"/>
    <property type="project" value="UniProtKB-KW"/>
</dbReference>
<protein>
    <recommendedName>
        <fullName evidence="11">Calmodulin</fullName>
    </recommendedName>
</protein>
<evidence type="ECO:0000256" key="4">
    <source>
        <dbReference type="ARBA" id="ARBA00022741"/>
    </source>
</evidence>
<gene>
    <name evidence="10" type="ORF">CCAE0312_LOCUS5591</name>
</gene>
<dbReference type="SMART" id="SM00054">
    <property type="entry name" value="EFh"/>
    <property type="match status" value="4"/>
</dbReference>
<dbReference type="AlphaFoldDB" id="A0A7S1XET4"/>
<feature type="domain" description="EF-hand" evidence="9">
    <location>
        <begin position="258"/>
        <end position="293"/>
    </location>
</feature>
<keyword evidence="5" id="KW-0418">Kinase</keyword>
<dbReference type="PROSITE" id="PS00018">
    <property type="entry name" value="EF_HAND_1"/>
    <property type="match status" value="4"/>
</dbReference>
<proteinExistence type="predicted"/>
<evidence type="ECO:0000256" key="2">
    <source>
        <dbReference type="ARBA" id="ARBA00022679"/>
    </source>
</evidence>
<accession>A0A7S1XET4</accession>
<dbReference type="FunFam" id="1.10.238.10:FF:000003">
    <property type="entry name" value="Calmodulin A"/>
    <property type="match status" value="1"/>
</dbReference>
<dbReference type="SMART" id="SM00220">
    <property type="entry name" value="S_TKc"/>
    <property type="match status" value="1"/>
</dbReference>
<keyword evidence="3" id="KW-0677">Repeat</keyword>
<dbReference type="InterPro" id="IPR018247">
    <property type="entry name" value="EF_Hand_1_Ca_BS"/>
</dbReference>
<dbReference type="GO" id="GO:0005524">
    <property type="term" value="F:ATP binding"/>
    <property type="evidence" value="ECO:0007669"/>
    <property type="project" value="UniProtKB-KW"/>
</dbReference>
<evidence type="ECO:0000259" key="9">
    <source>
        <dbReference type="PROSITE" id="PS50222"/>
    </source>
</evidence>
<dbReference type="InterPro" id="IPR011009">
    <property type="entry name" value="Kinase-like_dom_sf"/>
</dbReference>
<dbReference type="Pfam" id="PF00069">
    <property type="entry name" value="Pkinase"/>
    <property type="match status" value="1"/>
</dbReference>
<dbReference type="PANTHER" id="PTHR24349">
    <property type="entry name" value="SERINE/THREONINE-PROTEIN KINASE"/>
    <property type="match status" value="1"/>
</dbReference>
<keyword evidence="2" id="KW-0808">Transferase</keyword>
<dbReference type="GO" id="GO:0005509">
    <property type="term" value="F:calcium ion binding"/>
    <property type="evidence" value="ECO:0007669"/>
    <property type="project" value="InterPro"/>
</dbReference>
<dbReference type="InterPro" id="IPR008271">
    <property type="entry name" value="Ser/Thr_kinase_AS"/>
</dbReference>
<keyword evidence="6" id="KW-0106">Calcium</keyword>
<dbReference type="EMBL" id="HBGH01010165">
    <property type="protein sequence ID" value="CAD9233505.1"/>
    <property type="molecule type" value="Transcribed_RNA"/>
</dbReference>
<feature type="domain" description="EF-hand" evidence="9">
    <location>
        <begin position="294"/>
        <end position="329"/>
    </location>
</feature>
<dbReference type="Pfam" id="PF13499">
    <property type="entry name" value="EF-hand_7"/>
    <property type="match status" value="2"/>
</dbReference>
<evidence type="ECO:0000313" key="10">
    <source>
        <dbReference type="EMBL" id="CAD9233505.1"/>
    </source>
</evidence>
<organism evidence="10">
    <name type="scientific">Compsopogon caeruleus</name>
    <dbReference type="NCBI Taxonomy" id="31354"/>
    <lineage>
        <taxon>Eukaryota</taxon>
        <taxon>Rhodophyta</taxon>
        <taxon>Compsopogonophyceae</taxon>
        <taxon>Compsopogonales</taxon>
        <taxon>Compsopogonaceae</taxon>
        <taxon>Compsopogon</taxon>
    </lineage>
</organism>
<dbReference type="SUPFAM" id="SSF56112">
    <property type="entry name" value="Protein kinase-like (PK-like)"/>
    <property type="match status" value="1"/>
</dbReference>
<dbReference type="SUPFAM" id="SSF47473">
    <property type="entry name" value="EF-hand"/>
    <property type="match status" value="1"/>
</dbReference>
<evidence type="ECO:0000256" key="7">
    <source>
        <dbReference type="ARBA" id="ARBA00022840"/>
    </source>
</evidence>
<evidence type="ECO:0000256" key="3">
    <source>
        <dbReference type="ARBA" id="ARBA00022737"/>
    </source>
</evidence>
<evidence type="ECO:0000259" key="8">
    <source>
        <dbReference type="PROSITE" id="PS50011"/>
    </source>
</evidence>
<evidence type="ECO:0000256" key="6">
    <source>
        <dbReference type="ARBA" id="ARBA00022837"/>
    </source>
</evidence>
<feature type="domain" description="Protein kinase" evidence="8">
    <location>
        <begin position="1"/>
        <end position="179"/>
    </location>
</feature>
<feature type="domain" description="EF-hand" evidence="9">
    <location>
        <begin position="222"/>
        <end position="257"/>
    </location>
</feature>
<dbReference type="InterPro" id="IPR011992">
    <property type="entry name" value="EF-hand-dom_pair"/>
</dbReference>
<dbReference type="InterPro" id="IPR002048">
    <property type="entry name" value="EF_hand_dom"/>
</dbReference>
<keyword evidence="1" id="KW-0723">Serine/threonine-protein kinase</keyword>
<evidence type="ECO:0008006" key="11">
    <source>
        <dbReference type="Google" id="ProtNLM"/>
    </source>
</evidence>
<dbReference type="InterPro" id="IPR000719">
    <property type="entry name" value="Prot_kinase_dom"/>
</dbReference>
<feature type="domain" description="EF-hand" evidence="9">
    <location>
        <begin position="330"/>
        <end position="363"/>
    </location>
</feature>
<dbReference type="PRINTS" id="PR00450">
    <property type="entry name" value="RECOVERIN"/>
</dbReference>
<dbReference type="Gene3D" id="1.10.510.10">
    <property type="entry name" value="Transferase(Phosphotransferase) domain 1"/>
    <property type="match status" value="1"/>
</dbReference>
<keyword evidence="7" id="KW-0067">ATP-binding</keyword>
<dbReference type="PROSITE" id="PS50011">
    <property type="entry name" value="PROTEIN_KINASE_DOM"/>
    <property type="match status" value="1"/>
</dbReference>
<dbReference type="Gene3D" id="1.10.238.10">
    <property type="entry name" value="EF-hand"/>
    <property type="match status" value="1"/>
</dbReference>
<dbReference type="PROSITE" id="PS50222">
    <property type="entry name" value="EF_HAND_2"/>
    <property type="match status" value="4"/>
</dbReference>
<evidence type="ECO:0000256" key="1">
    <source>
        <dbReference type="ARBA" id="ARBA00022527"/>
    </source>
</evidence>